<keyword evidence="3" id="KW-1185">Reference proteome</keyword>
<proteinExistence type="predicted"/>
<name>A0A1V9ZRV0_ACHHY</name>
<comment type="caution">
    <text evidence="2">The sequence shown here is derived from an EMBL/GenBank/DDBJ whole genome shotgun (WGS) entry which is preliminary data.</text>
</comment>
<dbReference type="InterPro" id="IPR006461">
    <property type="entry name" value="PLAC_motif_containing"/>
</dbReference>
<dbReference type="PANTHER" id="PTHR15907">
    <property type="entry name" value="DUF614 FAMILY PROTEIN-RELATED"/>
    <property type="match status" value="1"/>
</dbReference>
<feature type="transmembrane region" description="Helical" evidence="1">
    <location>
        <begin position="131"/>
        <end position="150"/>
    </location>
</feature>
<evidence type="ECO:0000256" key="1">
    <source>
        <dbReference type="SAM" id="Phobius"/>
    </source>
</evidence>
<keyword evidence="1" id="KW-0472">Membrane</keyword>
<organism evidence="2 3">
    <name type="scientific">Achlya hypogyna</name>
    <name type="common">Oomycete</name>
    <name type="synonym">Protoachlya hypogyna</name>
    <dbReference type="NCBI Taxonomy" id="1202772"/>
    <lineage>
        <taxon>Eukaryota</taxon>
        <taxon>Sar</taxon>
        <taxon>Stramenopiles</taxon>
        <taxon>Oomycota</taxon>
        <taxon>Saprolegniomycetes</taxon>
        <taxon>Saprolegniales</taxon>
        <taxon>Achlyaceae</taxon>
        <taxon>Achlya</taxon>
    </lineage>
</organism>
<dbReference type="AlphaFoldDB" id="A0A1V9ZRV0"/>
<dbReference type="NCBIfam" id="TIGR01571">
    <property type="entry name" value="A_thal_Cys_rich"/>
    <property type="match status" value="2"/>
</dbReference>
<feature type="transmembrane region" description="Helical" evidence="1">
    <location>
        <begin position="300"/>
        <end position="321"/>
    </location>
</feature>
<protein>
    <submittedName>
        <fullName evidence="2">PLAC8 family protein</fullName>
    </submittedName>
</protein>
<dbReference type="STRING" id="1202772.A0A1V9ZRV0"/>
<gene>
    <name evidence="2" type="ORF">ACHHYP_02900</name>
</gene>
<accession>A0A1V9ZRV0</accession>
<evidence type="ECO:0000313" key="2">
    <source>
        <dbReference type="EMBL" id="OQS00681.1"/>
    </source>
</evidence>
<dbReference type="Proteomes" id="UP000243579">
    <property type="component" value="Unassembled WGS sequence"/>
</dbReference>
<evidence type="ECO:0000313" key="3">
    <source>
        <dbReference type="Proteomes" id="UP000243579"/>
    </source>
</evidence>
<dbReference type="Pfam" id="PF04749">
    <property type="entry name" value="PLAC8"/>
    <property type="match status" value="2"/>
</dbReference>
<feature type="transmembrane region" description="Helical" evidence="1">
    <location>
        <begin position="341"/>
        <end position="360"/>
    </location>
</feature>
<feature type="transmembrane region" description="Helical" evidence="1">
    <location>
        <begin position="92"/>
        <end position="111"/>
    </location>
</feature>
<reference evidence="2 3" key="1">
    <citation type="journal article" date="2014" name="Genome Biol. Evol.">
        <title>The secreted proteins of Achlya hypogyna and Thraustotheca clavata identify the ancestral oomycete secretome and reveal gene acquisitions by horizontal gene transfer.</title>
        <authorList>
            <person name="Misner I."/>
            <person name="Blouin N."/>
            <person name="Leonard G."/>
            <person name="Richards T.A."/>
            <person name="Lane C.E."/>
        </authorList>
    </citation>
    <scope>NUCLEOTIDE SEQUENCE [LARGE SCALE GENOMIC DNA]</scope>
    <source>
        <strain evidence="2 3">ATCC 48635</strain>
    </source>
</reference>
<sequence length="418" mass="44783">MSITKGTPAANKAPSEYIPVMDIAPVGVDADPHVPMAGAVDFNGLVVGRWKAEIFGCFTDLVPNCIMATFCPCISLAQVLHRLGLYTFNNTLIVFGVLYGAYLISSMLASQVHQTCTYDGLVLTCTSGVNIWIYVCTAITLAMSIVHMTVRGRVRNLFQIPGTVLEDCLCAFFCGCCSIAQMATHTDAYTAGQCAFGPKDVLPGYHMSVTDPSAQPSATPVAAQYINEEKGVAYATPAPQVVIVQPTIVLETAPVDSNGLVVGRWKADICGCFTDLVPNCCMAFWCPCVSMAQIVHRIGLYSYSSALVVLAVLFTASYITGSWSSCSYMAGTIFCSTSSVFWGYVADVCAILCIAAVMMARMRIRAMFQIPGNACEDCLCAFFCSCCSIAQMATQTDSYTASECNFGPKQTLQGYVMA</sequence>
<dbReference type="EMBL" id="JNBR01000027">
    <property type="protein sequence ID" value="OQS00681.1"/>
    <property type="molecule type" value="Genomic_DNA"/>
</dbReference>
<keyword evidence="1" id="KW-0812">Transmembrane</keyword>
<dbReference type="OrthoDB" id="1045822at2759"/>
<keyword evidence="1" id="KW-1133">Transmembrane helix</keyword>